<evidence type="ECO:0000313" key="2">
    <source>
        <dbReference type="Proteomes" id="UP000593560"/>
    </source>
</evidence>
<sequence length="57" mass="6575">MSTSFTKFCFPCLQDSESTQPLLFITASFMKFSNVDEECHIGCLVEELIVKRCLYDQ</sequence>
<reference evidence="1 2" key="1">
    <citation type="journal article" date="2019" name="Genome Biol. Evol.">
        <title>Insights into the evolution of the New World diploid cottons (Gossypium, subgenus Houzingenia) based on genome sequencing.</title>
        <authorList>
            <person name="Grover C.E."/>
            <person name="Arick M.A. 2nd"/>
            <person name="Thrash A."/>
            <person name="Conover J.L."/>
            <person name="Sanders W.S."/>
            <person name="Peterson D.G."/>
            <person name="Frelichowski J.E."/>
            <person name="Scheffler J.A."/>
            <person name="Scheffler B.E."/>
            <person name="Wendel J.F."/>
        </authorList>
    </citation>
    <scope>NUCLEOTIDE SEQUENCE [LARGE SCALE GENOMIC DNA]</scope>
    <source>
        <strain evidence="1">0</strain>
        <tissue evidence="1">Leaf</tissue>
    </source>
</reference>
<protein>
    <submittedName>
        <fullName evidence="1">Uncharacterized protein</fullName>
    </submittedName>
</protein>
<accession>A0A7J9I211</accession>
<evidence type="ECO:0000313" key="1">
    <source>
        <dbReference type="EMBL" id="MBA0815908.1"/>
    </source>
</evidence>
<keyword evidence="2" id="KW-1185">Reference proteome</keyword>
<name>A0A7J9I211_9ROSI</name>
<gene>
    <name evidence="1" type="ORF">Gohar_000628</name>
</gene>
<comment type="caution">
    <text evidence="1">The sequence shown here is derived from an EMBL/GenBank/DDBJ whole genome shotgun (WGS) entry which is preliminary data.</text>
</comment>
<dbReference type="AlphaFoldDB" id="A0A7J9I211"/>
<proteinExistence type="predicted"/>
<dbReference type="EMBL" id="JABFAD010000013">
    <property type="protein sequence ID" value="MBA0815908.1"/>
    <property type="molecule type" value="Genomic_DNA"/>
</dbReference>
<dbReference type="OrthoDB" id="931741at2759"/>
<dbReference type="Proteomes" id="UP000593560">
    <property type="component" value="Unassembled WGS sequence"/>
</dbReference>
<organism evidence="1 2">
    <name type="scientific">Gossypium harknessii</name>
    <dbReference type="NCBI Taxonomy" id="34285"/>
    <lineage>
        <taxon>Eukaryota</taxon>
        <taxon>Viridiplantae</taxon>
        <taxon>Streptophyta</taxon>
        <taxon>Embryophyta</taxon>
        <taxon>Tracheophyta</taxon>
        <taxon>Spermatophyta</taxon>
        <taxon>Magnoliopsida</taxon>
        <taxon>eudicotyledons</taxon>
        <taxon>Gunneridae</taxon>
        <taxon>Pentapetalae</taxon>
        <taxon>rosids</taxon>
        <taxon>malvids</taxon>
        <taxon>Malvales</taxon>
        <taxon>Malvaceae</taxon>
        <taxon>Malvoideae</taxon>
        <taxon>Gossypium</taxon>
    </lineage>
</organism>